<dbReference type="VEuPathDB" id="VectorBase:AALB015958"/>
<dbReference type="GO" id="GO:0008049">
    <property type="term" value="P:male courtship behavior"/>
    <property type="evidence" value="ECO:0007669"/>
    <property type="project" value="TreeGrafter"/>
</dbReference>
<evidence type="ECO:0000313" key="10">
    <source>
        <dbReference type="Proteomes" id="UP000069272"/>
    </source>
</evidence>
<evidence type="ECO:0000256" key="2">
    <source>
        <dbReference type="ARBA" id="ARBA00022475"/>
    </source>
</evidence>
<dbReference type="GO" id="GO:0043025">
    <property type="term" value="C:neuronal cell body"/>
    <property type="evidence" value="ECO:0007669"/>
    <property type="project" value="TreeGrafter"/>
</dbReference>
<dbReference type="PANTHER" id="PTHR21143:SF134">
    <property type="entry name" value="GUSTATORY RECEPTOR"/>
    <property type="match status" value="1"/>
</dbReference>
<dbReference type="GO" id="GO:0030424">
    <property type="term" value="C:axon"/>
    <property type="evidence" value="ECO:0007669"/>
    <property type="project" value="TreeGrafter"/>
</dbReference>
<reference evidence="9" key="2">
    <citation type="submission" date="2022-08" db="UniProtKB">
        <authorList>
            <consortium name="EnsemblMetazoa"/>
        </authorList>
    </citation>
    <scope>IDENTIFICATION</scope>
    <source>
        <strain evidence="9">STECLA/ALBI9_A</strain>
    </source>
</reference>
<dbReference type="GO" id="GO:0007165">
    <property type="term" value="P:signal transduction"/>
    <property type="evidence" value="ECO:0007669"/>
    <property type="project" value="UniProtKB-KW"/>
</dbReference>
<keyword evidence="10" id="KW-1185">Reference proteome</keyword>
<organism evidence="9 10">
    <name type="scientific">Anopheles albimanus</name>
    <name type="common">New world malaria mosquito</name>
    <dbReference type="NCBI Taxonomy" id="7167"/>
    <lineage>
        <taxon>Eukaryota</taxon>
        <taxon>Metazoa</taxon>
        <taxon>Ecdysozoa</taxon>
        <taxon>Arthropoda</taxon>
        <taxon>Hexapoda</taxon>
        <taxon>Insecta</taxon>
        <taxon>Pterygota</taxon>
        <taxon>Neoptera</taxon>
        <taxon>Endopterygota</taxon>
        <taxon>Diptera</taxon>
        <taxon>Nematocera</taxon>
        <taxon>Culicoidea</taxon>
        <taxon>Culicidae</taxon>
        <taxon>Anophelinae</taxon>
        <taxon>Anopheles</taxon>
    </lineage>
</organism>
<accession>A0A1Y9G9D5</accession>
<comment type="subcellular location">
    <subcellularLocation>
        <location evidence="1 8">Cell membrane</location>
        <topology evidence="1 8">Multi-pass membrane protein</topology>
    </subcellularLocation>
</comment>
<evidence type="ECO:0000256" key="7">
    <source>
        <dbReference type="ARBA" id="ARBA00023224"/>
    </source>
</evidence>
<dbReference type="GO" id="GO:0007635">
    <property type="term" value="P:chemosensory behavior"/>
    <property type="evidence" value="ECO:0007669"/>
    <property type="project" value="TreeGrafter"/>
</dbReference>
<dbReference type="Pfam" id="PF08395">
    <property type="entry name" value="7tm_7"/>
    <property type="match status" value="1"/>
</dbReference>
<keyword evidence="7 8" id="KW-0807">Transducer</keyword>
<dbReference type="AlphaFoldDB" id="A0A1Y9G9D5"/>
<dbReference type="GO" id="GO:0030425">
    <property type="term" value="C:dendrite"/>
    <property type="evidence" value="ECO:0007669"/>
    <property type="project" value="TreeGrafter"/>
</dbReference>
<dbReference type="GO" id="GO:0005886">
    <property type="term" value="C:plasma membrane"/>
    <property type="evidence" value="ECO:0007669"/>
    <property type="project" value="UniProtKB-SubCell"/>
</dbReference>
<evidence type="ECO:0000256" key="1">
    <source>
        <dbReference type="ARBA" id="ARBA00004651"/>
    </source>
</evidence>
<proteinExistence type="inferred from homology"/>
<feature type="transmembrane region" description="Helical" evidence="8">
    <location>
        <begin position="18"/>
        <end position="38"/>
    </location>
</feature>
<dbReference type="InterPro" id="IPR013604">
    <property type="entry name" value="7TM_chemorcpt"/>
</dbReference>
<dbReference type="Proteomes" id="UP000069272">
    <property type="component" value="Chromosome 2L"/>
</dbReference>
<reference evidence="9 10" key="1">
    <citation type="journal article" date="2017" name="G3 (Bethesda)">
        <title>The Physical Genome Mapping of Anopheles albimanus Corrected Scaffold Misassemblies and Identified Interarm Rearrangements in Genus Anopheles.</title>
        <authorList>
            <person name="Artemov G.N."/>
            <person name="Peery A.N."/>
            <person name="Jiang X."/>
            <person name="Tu Z."/>
            <person name="Stegniy V.N."/>
            <person name="Sharakhova M.V."/>
            <person name="Sharakhov I.V."/>
        </authorList>
    </citation>
    <scope>NUCLEOTIDE SEQUENCE [LARGE SCALE GENOMIC DNA]</scope>
    <source>
        <strain evidence="9 10">ALBI9_A</strain>
    </source>
</reference>
<keyword evidence="4 8" id="KW-1133">Transmembrane helix</keyword>
<dbReference type="EnsemblMetazoa" id="AALB015958-RA">
    <property type="protein sequence ID" value="AALB015958-PA"/>
    <property type="gene ID" value="AALB015958"/>
</dbReference>
<dbReference type="STRING" id="7167.A0A1Y9G9D5"/>
<comment type="function">
    <text evidence="8">Gustatory receptor which mediates acceptance or avoidance behavior, depending on its substrates.</text>
</comment>
<name>A0A1Y9G9D5_ANOAL</name>
<evidence type="ECO:0000256" key="3">
    <source>
        <dbReference type="ARBA" id="ARBA00022692"/>
    </source>
</evidence>
<keyword evidence="3 8" id="KW-0812">Transmembrane</keyword>
<protein>
    <recommendedName>
        <fullName evidence="8">Gustatory receptor</fullName>
    </recommendedName>
</protein>
<evidence type="ECO:0000256" key="4">
    <source>
        <dbReference type="ARBA" id="ARBA00022989"/>
    </source>
</evidence>
<comment type="similarity">
    <text evidence="8">Belongs to the insect chemoreceptor superfamily. Gustatory receptor (GR) family.</text>
</comment>
<dbReference type="PANTHER" id="PTHR21143">
    <property type="entry name" value="INVERTEBRATE GUSTATORY RECEPTOR"/>
    <property type="match status" value="1"/>
</dbReference>
<sequence>MYDCIYSYELSIAIRVKILWVSVSIVYELILSGMFLVLTWQTHWKRKSLAALLNMLVGNEQELYTFTGRPTSYRNVKFFATLVLMNGILANIIAHLYYIVKYHKKNHFWPLHVVNCCFLYIDLAMESLLGLCSCLLLIQQNQLNRLIKLTLQSDISSDERYYKKLWHLYCRLYDLFVHDVNENLTVYFGPIIAPFCAYVCFEVAAIVLDVSGYEQSTNLMQVSVNLMWLLGDLKKLIVLFVLSERSNKMVEETARCTRYFDDYRLQNTRAAKQVQKFLLKNLHQKKKFSACGFFDIDNTVIYMVFSSIVTYLVILIQFKQLENDLTQPVPYNGTANGTTEAP</sequence>
<comment type="caution">
    <text evidence="8">Lacks conserved residue(s) required for the propagation of feature annotation.</text>
</comment>
<evidence type="ECO:0000256" key="8">
    <source>
        <dbReference type="RuleBase" id="RU363108"/>
    </source>
</evidence>
<keyword evidence="5 8" id="KW-0472">Membrane</keyword>
<evidence type="ECO:0000256" key="6">
    <source>
        <dbReference type="ARBA" id="ARBA00023170"/>
    </source>
</evidence>
<feature type="transmembrane region" description="Helical" evidence="8">
    <location>
        <begin position="300"/>
        <end position="318"/>
    </location>
</feature>
<dbReference type="GO" id="GO:0050909">
    <property type="term" value="P:sensory perception of taste"/>
    <property type="evidence" value="ECO:0007669"/>
    <property type="project" value="InterPro"/>
</dbReference>
<keyword evidence="6 8" id="KW-0675">Receptor</keyword>
<evidence type="ECO:0000313" key="9">
    <source>
        <dbReference type="EnsemblMetazoa" id="AALB015958-PA"/>
    </source>
</evidence>
<keyword evidence="2 8" id="KW-1003">Cell membrane</keyword>
<dbReference type="VEuPathDB" id="VectorBase:AALB20_034730"/>
<evidence type="ECO:0000256" key="5">
    <source>
        <dbReference type="ARBA" id="ARBA00023136"/>
    </source>
</evidence>
<feature type="transmembrane region" description="Helical" evidence="8">
    <location>
        <begin position="78"/>
        <end position="100"/>
    </location>
</feature>